<reference evidence="3" key="1">
    <citation type="journal article" date="2019" name="Int. J. Syst. Evol. Microbiol.">
        <title>The Global Catalogue of Microorganisms (GCM) 10K type strain sequencing project: providing services to taxonomists for standard genome sequencing and annotation.</title>
        <authorList>
            <consortium name="The Broad Institute Genomics Platform"/>
            <consortium name="The Broad Institute Genome Sequencing Center for Infectious Disease"/>
            <person name="Wu L."/>
            <person name="Ma J."/>
        </authorList>
    </citation>
    <scope>NUCLEOTIDE SEQUENCE [LARGE SCALE GENOMIC DNA]</scope>
    <source>
        <strain evidence="3">JCM 17564</strain>
    </source>
</reference>
<dbReference type="Proteomes" id="UP001424459">
    <property type="component" value="Unassembled WGS sequence"/>
</dbReference>
<dbReference type="InterPro" id="IPR019052">
    <property type="entry name" value="DUF2383"/>
</dbReference>
<dbReference type="InterPro" id="IPR012347">
    <property type="entry name" value="Ferritin-like"/>
</dbReference>
<dbReference type="Pfam" id="PF09537">
    <property type="entry name" value="DUF2383"/>
    <property type="match status" value="1"/>
</dbReference>
<sequence length="153" mass="16931">MIGSNDSNTSGLGTLETLTTTLIDSINGYRDAAEHAEGTRFQEIFRRNADERSRVVEELRAEITRLGGNAPDDGSFLGATHQRFLDLKAAITGRDDTAIVNEVERGEDYLKEKFELALKADIDPQARTVIERAYQSVRQGHDQISALKHGLEA</sequence>
<accession>A0ABP7TJP5</accession>
<comment type="caution">
    <text evidence="2">The sequence shown here is derived from an EMBL/GenBank/DDBJ whole genome shotgun (WGS) entry which is preliminary data.</text>
</comment>
<dbReference type="RefSeq" id="WP_344695145.1">
    <property type="nucleotide sequence ID" value="NZ_BAABBR010000001.1"/>
</dbReference>
<gene>
    <name evidence="2" type="ORF">GCM10022281_02480</name>
</gene>
<feature type="domain" description="DUF2383" evidence="1">
    <location>
        <begin position="14"/>
        <end position="119"/>
    </location>
</feature>
<organism evidence="2 3">
    <name type="scientific">Sphingomonas rosea</name>
    <dbReference type="NCBI Taxonomy" id="335605"/>
    <lineage>
        <taxon>Bacteria</taxon>
        <taxon>Pseudomonadati</taxon>
        <taxon>Pseudomonadota</taxon>
        <taxon>Alphaproteobacteria</taxon>
        <taxon>Sphingomonadales</taxon>
        <taxon>Sphingomonadaceae</taxon>
        <taxon>Sphingomonas</taxon>
    </lineage>
</organism>
<dbReference type="InterPro" id="IPR016920">
    <property type="entry name" value="UCP029477"/>
</dbReference>
<protein>
    <submittedName>
        <fullName evidence="2">PA2169 family four-helix-bundle protein</fullName>
    </submittedName>
</protein>
<dbReference type="PIRSF" id="PIRSF029477">
    <property type="entry name" value="UCP029477"/>
    <property type="match status" value="1"/>
</dbReference>
<evidence type="ECO:0000313" key="3">
    <source>
        <dbReference type="Proteomes" id="UP001424459"/>
    </source>
</evidence>
<dbReference type="EMBL" id="BAABBR010000001">
    <property type="protein sequence ID" value="GAA4027309.1"/>
    <property type="molecule type" value="Genomic_DNA"/>
</dbReference>
<dbReference type="NCBIfam" id="TIGR02284">
    <property type="entry name" value="PA2169 family four-helix-bundle protein"/>
    <property type="match status" value="1"/>
</dbReference>
<keyword evidence="3" id="KW-1185">Reference proteome</keyword>
<evidence type="ECO:0000313" key="2">
    <source>
        <dbReference type="EMBL" id="GAA4027309.1"/>
    </source>
</evidence>
<dbReference type="InterPro" id="IPR011971">
    <property type="entry name" value="CHP02284"/>
</dbReference>
<dbReference type="Gene3D" id="1.20.1260.10">
    <property type="match status" value="1"/>
</dbReference>
<evidence type="ECO:0000259" key="1">
    <source>
        <dbReference type="Pfam" id="PF09537"/>
    </source>
</evidence>
<proteinExistence type="predicted"/>
<name>A0ABP7TJP5_9SPHN</name>